<feature type="transmembrane region" description="Helical" evidence="1">
    <location>
        <begin position="209"/>
        <end position="228"/>
    </location>
</feature>
<dbReference type="Pfam" id="PF20152">
    <property type="entry name" value="DUF6534"/>
    <property type="match status" value="1"/>
</dbReference>
<dbReference type="PANTHER" id="PTHR40465">
    <property type="entry name" value="CHROMOSOME 1, WHOLE GENOME SHOTGUN SEQUENCE"/>
    <property type="match status" value="1"/>
</dbReference>
<feature type="transmembrane region" description="Helical" evidence="1">
    <location>
        <begin position="147"/>
        <end position="170"/>
    </location>
</feature>
<evidence type="ECO:0000313" key="3">
    <source>
        <dbReference type="EMBL" id="KDR66243.1"/>
    </source>
</evidence>
<keyword evidence="1" id="KW-0812">Transmembrane</keyword>
<sequence>MKLYVKPLGPETGLWQAQRIYGPMLMGVFCSLILYGILVMQFYSYYTTYKSDLRIIRCLPLVIDFGKESILYNFPATLAAEPILTVLVSTPIQVFTAWRIWGIQNSFWIPVFVCILALVSAAGGIWTGVAVAVIGTFAGSPKAYPAVYLWLFSSVTADILITGSLTIILSKLKTGRPSSDTVLSRIVFFTIQTGLITSVAAIADVVLLLALPIYAISLIASSSTQRFCKNIMWAL</sequence>
<dbReference type="STRING" id="685588.A0A067SHJ1"/>
<dbReference type="EMBL" id="KL142425">
    <property type="protein sequence ID" value="KDR66243.1"/>
    <property type="molecule type" value="Genomic_DNA"/>
</dbReference>
<evidence type="ECO:0000256" key="1">
    <source>
        <dbReference type="SAM" id="Phobius"/>
    </source>
</evidence>
<feature type="transmembrane region" description="Helical" evidence="1">
    <location>
        <begin position="182"/>
        <end position="203"/>
    </location>
</feature>
<keyword evidence="4" id="KW-1185">Reference proteome</keyword>
<feature type="transmembrane region" description="Helical" evidence="1">
    <location>
        <begin position="107"/>
        <end position="135"/>
    </location>
</feature>
<name>A0A067SHJ1_GALM3</name>
<evidence type="ECO:0000313" key="4">
    <source>
        <dbReference type="Proteomes" id="UP000027222"/>
    </source>
</evidence>
<proteinExistence type="predicted"/>
<dbReference type="PANTHER" id="PTHR40465:SF1">
    <property type="entry name" value="DUF6534 DOMAIN-CONTAINING PROTEIN"/>
    <property type="match status" value="1"/>
</dbReference>
<protein>
    <recommendedName>
        <fullName evidence="2">DUF6534 domain-containing protein</fullName>
    </recommendedName>
</protein>
<dbReference type="OrthoDB" id="3265526at2759"/>
<evidence type="ECO:0000259" key="2">
    <source>
        <dbReference type="Pfam" id="PF20152"/>
    </source>
</evidence>
<feature type="transmembrane region" description="Helical" evidence="1">
    <location>
        <begin position="20"/>
        <end position="46"/>
    </location>
</feature>
<organism evidence="3 4">
    <name type="scientific">Galerina marginata (strain CBS 339.88)</name>
    <dbReference type="NCBI Taxonomy" id="685588"/>
    <lineage>
        <taxon>Eukaryota</taxon>
        <taxon>Fungi</taxon>
        <taxon>Dikarya</taxon>
        <taxon>Basidiomycota</taxon>
        <taxon>Agaricomycotina</taxon>
        <taxon>Agaricomycetes</taxon>
        <taxon>Agaricomycetidae</taxon>
        <taxon>Agaricales</taxon>
        <taxon>Agaricineae</taxon>
        <taxon>Strophariaceae</taxon>
        <taxon>Galerina</taxon>
    </lineage>
</organism>
<dbReference type="HOGENOM" id="CLU_046025_2_0_1"/>
<dbReference type="AlphaFoldDB" id="A0A067SHJ1"/>
<feature type="domain" description="DUF6534" evidence="2">
    <location>
        <begin position="154"/>
        <end position="220"/>
    </location>
</feature>
<keyword evidence="1" id="KW-0472">Membrane</keyword>
<reference evidence="4" key="1">
    <citation type="journal article" date="2014" name="Proc. Natl. Acad. Sci. U.S.A.">
        <title>Extensive sampling of basidiomycete genomes demonstrates inadequacy of the white-rot/brown-rot paradigm for wood decay fungi.</title>
        <authorList>
            <person name="Riley R."/>
            <person name="Salamov A.A."/>
            <person name="Brown D.W."/>
            <person name="Nagy L.G."/>
            <person name="Floudas D."/>
            <person name="Held B.W."/>
            <person name="Levasseur A."/>
            <person name="Lombard V."/>
            <person name="Morin E."/>
            <person name="Otillar R."/>
            <person name="Lindquist E.A."/>
            <person name="Sun H."/>
            <person name="LaButti K.M."/>
            <person name="Schmutz J."/>
            <person name="Jabbour D."/>
            <person name="Luo H."/>
            <person name="Baker S.E."/>
            <person name="Pisabarro A.G."/>
            <person name="Walton J.D."/>
            <person name="Blanchette R.A."/>
            <person name="Henrissat B."/>
            <person name="Martin F."/>
            <person name="Cullen D."/>
            <person name="Hibbett D.S."/>
            <person name="Grigoriev I.V."/>
        </authorList>
    </citation>
    <scope>NUCLEOTIDE SEQUENCE [LARGE SCALE GENOMIC DNA]</scope>
    <source>
        <strain evidence="4">CBS 339.88</strain>
    </source>
</reference>
<dbReference type="InterPro" id="IPR045339">
    <property type="entry name" value="DUF6534"/>
</dbReference>
<gene>
    <name evidence="3" type="ORF">GALMADRAFT_1160790</name>
</gene>
<accession>A0A067SHJ1</accession>
<keyword evidence="1" id="KW-1133">Transmembrane helix</keyword>
<dbReference type="Proteomes" id="UP000027222">
    <property type="component" value="Unassembled WGS sequence"/>
</dbReference>